<gene>
    <name evidence="3" type="ORF">H8J70_04360</name>
</gene>
<sequence>MTPEERRRRGLRRLGVIVLVILAFITAVLAWNHFHPAPVSSEDFTQQSPDVPLYVLVIGTDEENPTQTNFVGLAAVNKDKKTIDFIMLPDNTRIEGRKEKGAQALSEIYSEGGLSLTRAVVEDIFKIPVPYYVSFTSSSFAHFIDTMGGMPLYVEKDMYHEDADGKADIALAQGYQVLDGNEAAGYLRYTDSDGSLGRAMRQERFVKVFYENLENHFGITNAINVYRVWNTVDSNISAKDMARLAWSFRNVPVDNIHFYMLPGEALKTPDAAKGKNGATLWTYDPVEVQKIIGTTNNAIANSN</sequence>
<dbReference type="EMBL" id="JACOGK010000009">
    <property type="protein sequence ID" value="MBC3536483.1"/>
    <property type="molecule type" value="Genomic_DNA"/>
</dbReference>
<protein>
    <submittedName>
        <fullName evidence="3">LCP family protein</fullName>
    </submittedName>
</protein>
<feature type="domain" description="Cell envelope-related transcriptional attenuator" evidence="2">
    <location>
        <begin position="73"/>
        <end position="213"/>
    </location>
</feature>
<evidence type="ECO:0000313" key="4">
    <source>
        <dbReference type="Proteomes" id="UP000606870"/>
    </source>
</evidence>
<dbReference type="Proteomes" id="UP000606870">
    <property type="component" value="Unassembled WGS sequence"/>
</dbReference>
<dbReference type="Gene3D" id="3.40.630.190">
    <property type="entry name" value="LCP protein"/>
    <property type="match status" value="1"/>
</dbReference>
<dbReference type="InterPro" id="IPR050922">
    <property type="entry name" value="LytR/CpsA/Psr_CW_biosynth"/>
</dbReference>
<evidence type="ECO:0000259" key="2">
    <source>
        <dbReference type="Pfam" id="PF03816"/>
    </source>
</evidence>
<keyword evidence="4" id="KW-1185">Reference proteome</keyword>
<comment type="caution">
    <text evidence="3">The sequence shown here is derived from an EMBL/GenBank/DDBJ whole genome shotgun (WGS) entry which is preliminary data.</text>
</comment>
<dbReference type="PANTHER" id="PTHR33392:SF6">
    <property type="entry name" value="POLYISOPRENYL-TEICHOIC ACID--PEPTIDOGLYCAN TEICHOIC ACID TRANSFERASE TAGU"/>
    <property type="match status" value="1"/>
</dbReference>
<proteinExistence type="inferred from homology"/>
<evidence type="ECO:0000313" key="3">
    <source>
        <dbReference type="EMBL" id="MBC3536483.1"/>
    </source>
</evidence>
<accession>A0ABR6VHB4</accession>
<name>A0ABR6VHB4_9FIRM</name>
<dbReference type="PANTHER" id="PTHR33392">
    <property type="entry name" value="POLYISOPRENYL-TEICHOIC ACID--PEPTIDOGLYCAN TEICHOIC ACID TRANSFERASE TAGU"/>
    <property type="match status" value="1"/>
</dbReference>
<dbReference type="NCBIfam" id="TIGR00350">
    <property type="entry name" value="lytR_cpsA_psr"/>
    <property type="match status" value="1"/>
</dbReference>
<reference evidence="3 4" key="1">
    <citation type="submission" date="2020-08" db="EMBL/GenBank/DDBJ databases">
        <authorList>
            <person name="Liu C."/>
            <person name="Sun Q."/>
        </authorList>
    </citation>
    <scope>NUCLEOTIDE SEQUENCE [LARGE SCALE GENOMIC DNA]</scope>
    <source>
        <strain evidence="3 4">NSJ-59</strain>
    </source>
</reference>
<dbReference type="InterPro" id="IPR004474">
    <property type="entry name" value="LytR_CpsA_psr"/>
</dbReference>
<dbReference type="Pfam" id="PF03816">
    <property type="entry name" value="LytR_cpsA_psr"/>
    <property type="match status" value="1"/>
</dbReference>
<organism evidence="3 4">
    <name type="scientific">Megasphaera hominis</name>
    <dbReference type="NCBI Taxonomy" id="159836"/>
    <lineage>
        <taxon>Bacteria</taxon>
        <taxon>Bacillati</taxon>
        <taxon>Bacillota</taxon>
        <taxon>Negativicutes</taxon>
        <taxon>Veillonellales</taxon>
        <taxon>Veillonellaceae</taxon>
        <taxon>Megasphaera</taxon>
    </lineage>
</organism>
<comment type="similarity">
    <text evidence="1">Belongs to the LytR/CpsA/Psr (LCP) family.</text>
</comment>
<evidence type="ECO:0000256" key="1">
    <source>
        <dbReference type="ARBA" id="ARBA00006068"/>
    </source>
</evidence>